<gene>
    <name evidence="1" type="ORF">MBM_06770</name>
</gene>
<proteinExistence type="predicted"/>
<keyword evidence="2" id="KW-1185">Reference proteome</keyword>
<name>K1XQX7_MARBU</name>
<dbReference type="KEGG" id="mbe:MBM_06770"/>
<dbReference type="Proteomes" id="UP000006753">
    <property type="component" value="Unassembled WGS sequence"/>
</dbReference>
<reference evidence="1 2" key="1">
    <citation type="journal article" date="2012" name="BMC Genomics">
        <title>Sequencing the genome of Marssonina brunnea reveals fungus-poplar co-evolution.</title>
        <authorList>
            <person name="Zhu S."/>
            <person name="Cao Y.-Z."/>
            <person name="Jiang C."/>
            <person name="Tan B.-Y."/>
            <person name="Wang Z."/>
            <person name="Feng S."/>
            <person name="Zhang L."/>
            <person name="Su X.-H."/>
            <person name="Brejova B."/>
            <person name="Vinar T."/>
            <person name="Xu M."/>
            <person name="Wang M.-X."/>
            <person name="Zhang S.-G."/>
            <person name="Huang M.-R."/>
            <person name="Wu R."/>
            <person name="Zhou Y."/>
        </authorList>
    </citation>
    <scope>NUCLEOTIDE SEQUENCE [LARGE SCALE GENOMIC DNA]</scope>
    <source>
        <strain evidence="1 2">MB_m1</strain>
    </source>
</reference>
<protein>
    <submittedName>
        <fullName evidence="1">Uncharacterized protein</fullName>
    </submittedName>
</protein>
<accession>K1XQX7</accession>
<dbReference type="EMBL" id="JH921443">
    <property type="protein sequence ID" value="EKD15009.1"/>
    <property type="molecule type" value="Genomic_DNA"/>
</dbReference>
<dbReference type="eggNOG" id="ENOG502S19W">
    <property type="taxonomic scope" value="Eukaryota"/>
</dbReference>
<dbReference type="OrthoDB" id="410701at2759"/>
<organism evidence="1 2">
    <name type="scientific">Marssonina brunnea f. sp. multigermtubi (strain MB_m1)</name>
    <name type="common">Marssonina leaf spot fungus</name>
    <dbReference type="NCBI Taxonomy" id="1072389"/>
    <lineage>
        <taxon>Eukaryota</taxon>
        <taxon>Fungi</taxon>
        <taxon>Dikarya</taxon>
        <taxon>Ascomycota</taxon>
        <taxon>Pezizomycotina</taxon>
        <taxon>Leotiomycetes</taxon>
        <taxon>Helotiales</taxon>
        <taxon>Drepanopezizaceae</taxon>
        <taxon>Drepanopeziza</taxon>
    </lineage>
</organism>
<evidence type="ECO:0000313" key="2">
    <source>
        <dbReference type="Proteomes" id="UP000006753"/>
    </source>
</evidence>
<dbReference type="AlphaFoldDB" id="K1XQX7"/>
<dbReference type="OMA" id="YVPSEPP"/>
<dbReference type="HOGENOM" id="CLU_005247_1_1_1"/>
<dbReference type="STRING" id="1072389.K1XQX7"/>
<sequence length="898" mass="101817">MNGCNHLPGNVTVIRSKHNGQAWNCSLCGDAEHSARYCPNNKSTSENRPAFRRTPRWPLTRRNGINSPPLALAQYLDLKGDEKRKRYWNDIKLATPVNSLPAIVIHQLHLSSVPEDDWDDLDHMLRRNALEYLHGRGFVIEDAIHWAWILSAHRSDEIVDRFLSKASEHPTFLLLQVLRTEIYHVENLKKLLLYIWKYVLGTSNQFEAQKCASHIGNEMEENAFTVMISRLLSQARRIWPSAIVSIARIVSAFVDSLVTRKDQDPENLDPAIHARICRLNNYLLPLLALPASIRPLDSMAYNWSAQKILLELAGLYNPPLLLDQASYRAVIRVHAASRKTARESKVATLRLRSWPPWRTEQDGMDAQRSPDDDLSKVMLAASRSNEAGYRETPFDMAMKILGGQEQDGTPTIQVRKVVKWRAERPGKPHADLDRSLDPGMWAARIEATRDVREAWRAFAAFRDGGGTPNANIYLAMFKKLNFELAREGRETRYEAVPGDGMEVLPVPDDNMSDFYKSHMQPPTSEALYRHMLSSGVVPSGRILRFLVQHARTPARGVEYLRDSGLNSEALDYLTGGRNAFILPKKPPDVLKKVPGPTLGAYIELICRFAPRAVLTLSERSDTYRLSLVTAEIAESETLLVASSPRKWCIQEVERSPFPRLRDPLYHATRLLKEMQLKSRPAWYSLFKALSRRNVVVSRKHIGGPKNDELAWSSTRIALRNFHECGLELDPHGFILICNSFFKFGEAAHDVVSDDYEAALTEGAQLLKEEFAKLSRSEESPYLIPRLLHNIQSVTLHIYVRCMGLVGDLNEIISVLDWMVQNRKGLEEIDRQSANGAKMLTRTLVAARISCYGTEFEERAAGLVAQVEHWQWPDDSELDKYSRSDTRVEVDGAPLGESS</sequence>
<evidence type="ECO:0000313" key="1">
    <source>
        <dbReference type="EMBL" id="EKD15009.1"/>
    </source>
</evidence>
<dbReference type="InParanoid" id="K1XQX7"/>